<dbReference type="OrthoDB" id="10364451at2759"/>
<protein>
    <submittedName>
        <fullName evidence="3">Uncharacterized protein</fullName>
    </submittedName>
</protein>
<name>H0EWT4_GLAL7</name>
<proteinExistence type="predicted"/>
<dbReference type="HOGENOM" id="CLU_2250438_0_0_1"/>
<dbReference type="EMBL" id="AGUE01000213">
    <property type="protein sequence ID" value="EHK97003.1"/>
    <property type="molecule type" value="Genomic_DNA"/>
</dbReference>
<reference evidence="3 4" key="1">
    <citation type="journal article" date="2012" name="Eukaryot. Cell">
        <title>Genome sequence of the fungus Glarea lozoyensis: the first genome sequence of a species from the Helotiaceae family.</title>
        <authorList>
            <person name="Youssar L."/>
            <person name="Gruening B.A."/>
            <person name="Erxleben A."/>
            <person name="Guenther S."/>
            <person name="Huettel W."/>
        </authorList>
    </citation>
    <scope>NUCLEOTIDE SEQUENCE [LARGE SCALE GENOMIC DNA]</scope>
    <source>
        <strain evidence="4">ATCC 74030 / MF5533</strain>
    </source>
</reference>
<evidence type="ECO:0000313" key="4">
    <source>
        <dbReference type="Proteomes" id="UP000005446"/>
    </source>
</evidence>
<keyword evidence="2" id="KW-0732">Signal</keyword>
<keyword evidence="4" id="KW-1185">Reference proteome</keyword>
<feature type="chain" id="PRO_5003532426" evidence="2">
    <location>
        <begin position="20"/>
        <end position="104"/>
    </location>
</feature>
<feature type="signal peptide" evidence="2">
    <location>
        <begin position="1"/>
        <end position="19"/>
    </location>
</feature>
<evidence type="ECO:0000256" key="2">
    <source>
        <dbReference type="SAM" id="SignalP"/>
    </source>
</evidence>
<dbReference type="Proteomes" id="UP000005446">
    <property type="component" value="Unassembled WGS sequence"/>
</dbReference>
<sequence>MLFLEAAICLLSVTGLALAVTSPRSSEDVSIEDVKTGRVYHNVEEWMADMDEWIDMRKKDAEAEKDKIDPFSRPEEWPDVGTHSLDSKFNRGVTAQARGVLKTF</sequence>
<evidence type="ECO:0000256" key="1">
    <source>
        <dbReference type="SAM" id="MobiDB-lite"/>
    </source>
</evidence>
<comment type="caution">
    <text evidence="3">The sequence shown here is derived from an EMBL/GenBank/DDBJ whole genome shotgun (WGS) entry which is preliminary data.</text>
</comment>
<gene>
    <name evidence="3" type="ORF">M7I_7258</name>
</gene>
<accession>H0EWT4</accession>
<organism evidence="3 4">
    <name type="scientific">Glarea lozoyensis (strain ATCC 74030 / MF5533)</name>
    <dbReference type="NCBI Taxonomy" id="1104152"/>
    <lineage>
        <taxon>Eukaryota</taxon>
        <taxon>Fungi</taxon>
        <taxon>Dikarya</taxon>
        <taxon>Ascomycota</taxon>
        <taxon>Pezizomycotina</taxon>
        <taxon>Leotiomycetes</taxon>
        <taxon>Helotiales</taxon>
        <taxon>Helotiaceae</taxon>
        <taxon>Glarea</taxon>
    </lineage>
</organism>
<feature type="region of interest" description="Disordered" evidence="1">
    <location>
        <begin position="64"/>
        <end position="83"/>
    </location>
</feature>
<dbReference type="InParanoid" id="H0EWT4"/>
<dbReference type="AlphaFoldDB" id="H0EWT4"/>
<feature type="compositionally biased region" description="Basic and acidic residues" evidence="1">
    <location>
        <begin position="64"/>
        <end position="76"/>
    </location>
</feature>
<evidence type="ECO:0000313" key="3">
    <source>
        <dbReference type="EMBL" id="EHK97003.1"/>
    </source>
</evidence>